<evidence type="ECO:0000313" key="2">
    <source>
        <dbReference type="EMBL" id="WDR05613.1"/>
    </source>
</evidence>
<dbReference type="EMBL" id="CP118247">
    <property type="protein sequence ID" value="WDR05613.1"/>
    <property type="molecule type" value="Genomic_DNA"/>
</dbReference>
<reference evidence="2 3" key="1">
    <citation type="submission" date="2023-02" db="EMBL/GenBank/DDBJ databases">
        <title>Devosia chondri sp. nov., isolated from the phycosphere of marine algae.</title>
        <authorList>
            <person name="Kim J.M."/>
            <person name="Lee J.K."/>
            <person name="Choi B.J."/>
            <person name="Bayburt H."/>
            <person name="Jeon C.O."/>
        </authorList>
    </citation>
    <scope>NUCLEOTIDE SEQUENCE [LARGE SCALE GENOMIC DNA]</scope>
    <source>
        <strain evidence="2 3">G2-5</strain>
    </source>
</reference>
<evidence type="ECO:0008006" key="4">
    <source>
        <dbReference type="Google" id="ProtNLM"/>
    </source>
</evidence>
<accession>A0ABY7YW68</accession>
<name>A0ABY7YW68_9HYPH</name>
<proteinExistence type="predicted"/>
<dbReference type="RefSeq" id="WP_282211131.1">
    <property type="nucleotide sequence ID" value="NZ_CP118247.1"/>
</dbReference>
<protein>
    <recommendedName>
        <fullName evidence="4">DUF465 domain-containing protein</fullName>
    </recommendedName>
</protein>
<keyword evidence="3" id="KW-1185">Reference proteome</keyword>
<feature type="region of interest" description="Disordered" evidence="1">
    <location>
        <begin position="1"/>
        <end position="32"/>
    </location>
</feature>
<feature type="compositionally biased region" description="Basic residues" evidence="1">
    <location>
        <begin position="1"/>
        <end position="17"/>
    </location>
</feature>
<dbReference type="Proteomes" id="UP001222118">
    <property type="component" value="Chromosome"/>
</dbReference>
<evidence type="ECO:0000256" key="1">
    <source>
        <dbReference type="SAM" id="MobiDB-lite"/>
    </source>
</evidence>
<evidence type="ECO:0000313" key="3">
    <source>
        <dbReference type="Proteomes" id="UP001222118"/>
    </source>
</evidence>
<sequence length="119" mass="13104">MAKTAKTRSKTGSKKSQPKSAEGADHVSPEAEAQMDELVWQLTSHRHELVVIDTQLSQLDDLIGSEKTALSQHRDMLRCKMQDRARLLRLRKATARLVSALQPLSTASAQASDETPLAV</sequence>
<organism evidence="2 3">
    <name type="scientific">Devosia rhodophyticola</name>
    <dbReference type="NCBI Taxonomy" id="3026423"/>
    <lineage>
        <taxon>Bacteria</taxon>
        <taxon>Pseudomonadati</taxon>
        <taxon>Pseudomonadota</taxon>
        <taxon>Alphaproteobacteria</taxon>
        <taxon>Hyphomicrobiales</taxon>
        <taxon>Devosiaceae</taxon>
        <taxon>Devosia</taxon>
    </lineage>
</organism>
<gene>
    <name evidence="2" type="ORF">PSQ90_15295</name>
</gene>